<dbReference type="EMBL" id="JAVHUY010000009">
    <property type="protein sequence ID" value="MDQ7905107.1"/>
    <property type="molecule type" value="Genomic_DNA"/>
</dbReference>
<dbReference type="InterPro" id="IPR002347">
    <property type="entry name" value="SDR_fam"/>
</dbReference>
<accession>A0ABU0ZGQ3</accession>
<evidence type="ECO:0000256" key="2">
    <source>
        <dbReference type="ARBA" id="ARBA00023002"/>
    </source>
</evidence>
<dbReference type="InterPro" id="IPR036291">
    <property type="entry name" value="NAD(P)-bd_dom_sf"/>
</dbReference>
<comment type="similarity">
    <text evidence="1">Belongs to the short-chain dehydrogenases/reductases (SDR) family.</text>
</comment>
<reference evidence="3 4" key="1">
    <citation type="submission" date="2023-08" db="EMBL/GenBank/DDBJ databases">
        <title>Phytohabitans sansha sp. nov., isolated from marine sediment.</title>
        <authorList>
            <person name="Zhao Y."/>
            <person name="Yi K."/>
        </authorList>
    </citation>
    <scope>NUCLEOTIDE SEQUENCE [LARGE SCALE GENOMIC DNA]</scope>
    <source>
        <strain evidence="3 4">ZYX-F-186</strain>
    </source>
</reference>
<comment type="caution">
    <text evidence="3">The sequence shown here is derived from an EMBL/GenBank/DDBJ whole genome shotgun (WGS) entry which is preliminary data.</text>
</comment>
<evidence type="ECO:0000313" key="3">
    <source>
        <dbReference type="EMBL" id="MDQ7905107.1"/>
    </source>
</evidence>
<dbReference type="Proteomes" id="UP001230908">
    <property type="component" value="Unassembled WGS sequence"/>
</dbReference>
<evidence type="ECO:0000256" key="1">
    <source>
        <dbReference type="ARBA" id="ARBA00006484"/>
    </source>
</evidence>
<dbReference type="SUPFAM" id="SSF51735">
    <property type="entry name" value="NAD(P)-binding Rossmann-fold domains"/>
    <property type="match status" value="1"/>
</dbReference>
<dbReference type="PANTHER" id="PTHR24321">
    <property type="entry name" value="DEHYDROGENASES, SHORT CHAIN"/>
    <property type="match status" value="1"/>
</dbReference>
<keyword evidence="2" id="KW-0560">Oxidoreductase</keyword>
<name>A0ABU0ZGQ3_9ACTN</name>
<sequence length="174" mass="17953">MCSAGIEAGTPTHELTLEMWNNVIATNLTGTFLACREAIKAFRRAKRPGSIVCISSPWSFVAPRRGAAAAYASSKGGISSFVRALAVEYASAGIRVNAVTPGATETPLMWANVTGDQIEAVRTQIEREVPVGRLASAAEPAAAILWLLSSAAGYVTGANLTCDGGALATGVLTV</sequence>
<evidence type="ECO:0000313" key="4">
    <source>
        <dbReference type="Proteomes" id="UP001230908"/>
    </source>
</evidence>
<dbReference type="Pfam" id="PF13561">
    <property type="entry name" value="adh_short_C2"/>
    <property type="match status" value="1"/>
</dbReference>
<protein>
    <submittedName>
        <fullName evidence="3">SDR family oxidoreductase</fullName>
    </submittedName>
</protein>
<proteinExistence type="inferred from homology"/>
<dbReference type="RefSeq" id="WP_308712381.1">
    <property type="nucleotide sequence ID" value="NZ_JAVHUY010000009.1"/>
</dbReference>
<dbReference type="PRINTS" id="PR00081">
    <property type="entry name" value="GDHRDH"/>
</dbReference>
<dbReference type="Gene3D" id="3.40.50.720">
    <property type="entry name" value="NAD(P)-binding Rossmann-like Domain"/>
    <property type="match status" value="1"/>
</dbReference>
<gene>
    <name evidence="3" type="ORF">RB614_11300</name>
</gene>
<dbReference type="PANTHER" id="PTHR24321:SF8">
    <property type="entry name" value="ESTRADIOL 17-BETA-DEHYDROGENASE 8-RELATED"/>
    <property type="match status" value="1"/>
</dbReference>
<keyword evidence="4" id="KW-1185">Reference proteome</keyword>
<organism evidence="3 4">
    <name type="scientific">Phytohabitans maris</name>
    <dbReference type="NCBI Taxonomy" id="3071409"/>
    <lineage>
        <taxon>Bacteria</taxon>
        <taxon>Bacillati</taxon>
        <taxon>Actinomycetota</taxon>
        <taxon>Actinomycetes</taxon>
        <taxon>Micromonosporales</taxon>
        <taxon>Micromonosporaceae</taxon>
    </lineage>
</organism>